<accession>A0AAW1NNA2</accession>
<evidence type="ECO:0000256" key="3">
    <source>
        <dbReference type="PROSITE-ProRule" id="PRU00176"/>
    </source>
</evidence>
<dbReference type="GO" id="GO:0003729">
    <property type="term" value="F:mRNA binding"/>
    <property type="evidence" value="ECO:0007669"/>
    <property type="project" value="TreeGrafter"/>
</dbReference>
<dbReference type="GO" id="GO:1990904">
    <property type="term" value="C:ribonucleoprotein complex"/>
    <property type="evidence" value="ECO:0007669"/>
    <property type="project" value="InterPro"/>
</dbReference>
<dbReference type="PANTHER" id="PTHR48025">
    <property type="entry name" value="OS02G0815200 PROTEIN"/>
    <property type="match status" value="1"/>
</dbReference>
<protein>
    <recommendedName>
        <fullName evidence="4">RRM domain-containing protein</fullName>
    </recommendedName>
</protein>
<feature type="domain" description="RRM" evidence="4">
    <location>
        <begin position="244"/>
        <end position="322"/>
    </location>
</feature>
<dbReference type="PRINTS" id="PR00961">
    <property type="entry name" value="HUDSXLRNA"/>
</dbReference>
<comment type="caution">
    <text evidence="5">The sequence shown here is derived from an EMBL/GenBank/DDBJ whole genome shotgun (WGS) entry which is preliminary data.</text>
</comment>
<proteinExistence type="predicted"/>
<keyword evidence="6" id="KW-1185">Reference proteome</keyword>
<dbReference type="PROSITE" id="PS50102">
    <property type="entry name" value="RRM"/>
    <property type="match status" value="3"/>
</dbReference>
<dbReference type="CDD" id="cd00590">
    <property type="entry name" value="RRM_SF"/>
    <property type="match status" value="1"/>
</dbReference>
<keyword evidence="2 3" id="KW-0694">RNA-binding</keyword>
<dbReference type="InterPro" id="IPR035979">
    <property type="entry name" value="RBD_domain_sf"/>
</dbReference>
<dbReference type="Proteomes" id="UP001465755">
    <property type="component" value="Unassembled WGS sequence"/>
</dbReference>
<dbReference type="SUPFAM" id="SSF54928">
    <property type="entry name" value="RNA-binding domain, RBD"/>
    <property type="match status" value="2"/>
</dbReference>
<evidence type="ECO:0000313" key="6">
    <source>
        <dbReference type="Proteomes" id="UP001465755"/>
    </source>
</evidence>
<feature type="domain" description="RRM" evidence="4">
    <location>
        <begin position="7"/>
        <end position="85"/>
    </location>
</feature>
<dbReference type="InterPro" id="IPR002343">
    <property type="entry name" value="Hud_Sxl_RNA"/>
</dbReference>
<dbReference type="Gene3D" id="3.30.70.330">
    <property type="match status" value="3"/>
</dbReference>
<dbReference type="SMART" id="SM00361">
    <property type="entry name" value="RRM_1"/>
    <property type="match status" value="1"/>
</dbReference>
<evidence type="ECO:0000256" key="2">
    <source>
        <dbReference type="ARBA" id="ARBA00022884"/>
    </source>
</evidence>
<keyword evidence="1" id="KW-0677">Repeat</keyword>
<evidence type="ECO:0000259" key="4">
    <source>
        <dbReference type="PROSITE" id="PS50102"/>
    </source>
</evidence>
<evidence type="ECO:0000256" key="1">
    <source>
        <dbReference type="ARBA" id="ARBA00022737"/>
    </source>
</evidence>
<dbReference type="EMBL" id="JALJOQ010000184">
    <property type="protein sequence ID" value="KAK9790967.1"/>
    <property type="molecule type" value="Genomic_DNA"/>
</dbReference>
<dbReference type="InterPro" id="IPR000504">
    <property type="entry name" value="RRM_dom"/>
</dbReference>
<dbReference type="SMART" id="SM00360">
    <property type="entry name" value="RRM"/>
    <property type="match status" value="3"/>
</dbReference>
<dbReference type="PANTHER" id="PTHR48025:SF1">
    <property type="entry name" value="RRM DOMAIN-CONTAINING PROTEIN"/>
    <property type="match status" value="1"/>
</dbReference>
<dbReference type="InterPro" id="IPR003954">
    <property type="entry name" value="RRM_euk-type"/>
</dbReference>
<gene>
    <name evidence="5" type="ORF">WJX73_007835</name>
</gene>
<reference evidence="5 6" key="1">
    <citation type="journal article" date="2024" name="Nat. Commun.">
        <title>Phylogenomics reveals the evolutionary origins of lichenization in chlorophyte algae.</title>
        <authorList>
            <person name="Puginier C."/>
            <person name="Libourel C."/>
            <person name="Otte J."/>
            <person name="Skaloud P."/>
            <person name="Haon M."/>
            <person name="Grisel S."/>
            <person name="Petersen M."/>
            <person name="Berrin J.G."/>
            <person name="Delaux P.M."/>
            <person name="Dal Grande F."/>
            <person name="Keller J."/>
        </authorList>
    </citation>
    <scope>NUCLEOTIDE SEQUENCE [LARGE SCALE GENOMIC DNA]</scope>
    <source>
        <strain evidence="5 6">SAG 2036</strain>
    </source>
</reference>
<sequence>MTATPHSNLYVRNLSPEVDQAVLQQLFQPYGQIESCRIVKNARTHASKGYGFVKYSSVESAHSAIQHLHGVLYGGGILEVKFADADAGRQQSGQVPGDNLYVRNIPSAWTDQDLLQLFLPHGSVQDCRLLQGGDASRGMGALVRMANIDEATAAIENLNDRIPVAGAALPLLVRFADTAEEKRAKRANSSAYAARSGILGSASPAAAGIAGAQLPAADRQGFAGVIAAQGHHHPATHLLAQGPSSVYIKNLPPEADKLFLYQRFAPHGAIQSVKVLTDEDSQQCKGVGFVNYVVPTGAMLAVQAMDGVRIGDKYLHVSLQTHSRMRGPLQ</sequence>
<feature type="domain" description="RRM" evidence="4">
    <location>
        <begin position="98"/>
        <end position="178"/>
    </location>
</feature>
<organism evidence="5 6">
    <name type="scientific">Symbiochloris irregularis</name>
    <dbReference type="NCBI Taxonomy" id="706552"/>
    <lineage>
        <taxon>Eukaryota</taxon>
        <taxon>Viridiplantae</taxon>
        <taxon>Chlorophyta</taxon>
        <taxon>core chlorophytes</taxon>
        <taxon>Trebouxiophyceae</taxon>
        <taxon>Trebouxiales</taxon>
        <taxon>Trebouxiaceae</taxon>
        <taxon>Symbiochloris</taxon>
    </lineage>
</organism>
<name>A0AAW1NNA2_9CHLO</name>
<dbReference type="Pfam" id="PF00076">
    <property type="entry name" value="RRM_1"/>
    <property type="match status" value="3"/>
</dbReference>
<dbReference type="InterPro" id="IPR012677">
    <property type="entry name" value="Nucleotide-bd_a/b_plait_sf"/>
</dbReference>
<evidence type="ECO:0000313" key="5">
    <source>
        <dbReference type="EMBL" id="KAK9790967.1"/>
    </source>
</evidence>
<dbReference type="AlphaFoldDB" id="A0AAW1NNA2"/>
<dbReference type="InterPro" id="IPR050502">
    <property type="entry name" value="Euk_RNA-bind_prot"/>
</dbReference>